<evidence type="ECO:0000256" key="11">
    <source>
        <dbReference type="ARBA" id="ARBA00022915"/>
    </source>
</evidence>
<comment type="pathway">
    <text evidence="3 16">Amino-acid biosynthesis; L-methionine biosynthesis via de novo pathway; L-homoserine from L-aspartate: step 1/3.</text>
</comment>
<evidence type="ECO:0000256" key="6">
    <source>
        <dbReference type="ARBA" id="ARBA00022605"/>
    </source>
</evidence>
<comment type="caution">
    <text evidence="18">The sequence shown here is derived from an EMBL/GenBank/DDBJ whole genome shotgun (WGS) entry which is preliminary data.</text>
</comment>
<keyword evidence="11" id="KW-0220">Diaminopimelate biosynthesis</keyword>
<dbReference type="GO" id="GO:0005829">
    <property type="term" value="C:cytosol"/>
    <property type="evidence" value="ECO:0007669"/>
    <property type="project" value="TreeGrafter"/>
</dbReference>
<evidence type="ECO:0000256" key="13">
    <source>
        <dbReference type="ARBA" id="ARBA00047872"/>
    </source>
</evidence>
<reference evidence="18 19" key="1">
    <citation type="submission" date="2016-09" db="EMBL/GenBank/DDBJ databases">
        <title>Draft genome sequence for the type strain of Vulcanibacillus modesticaldus BR, a strictly anaerobic, moderately thermophilic, and nitrate-reducing bacterium from deep sea-hydrothermal vents of the Mid-Atlantic Ridge.</title>
        <authorList>
            <person name="Abin C.A."/>
            <person name="Hollibaugh J.T."/>
        </authorList>
    </citation>
    <scope>NUCLEOTIDE SEQUENCE [LARGE SCALE GENOMIC DNA]</scope>
    <source>
        <strain evidence="18 19">BR</strain>
    </source>
</reference>
<keyword evidence="9 15" id="KW-0418">Kinase</keyword>
<evidence type="ECO:0000256" key="5">
    <source>
        <dbReference type="ARBA" id="ARBA00010122"/>
    </source>
</evidence>
<comment type="similarity">
    <text evidence="5 15">Belongs to the aspartokinase family.</text>
</comment>
<evidence type="ECO:0000256" key="15">
    <source>
        <dbReference type="RuleBase" id="RU003448"/>
    </source>
</evidence>
<dbReference type="PANTHER" id="PTHR21499:SF3">
    <property type="entry name" value="ASPARTOKINASE"/>
    <property type="match status" value="1"/>
</dbReference>
<evidence type="ECO:0000256" key="1">
    <source>
        <dbReference type="ARBA" id="ARBA00003121"/>
    </source>
</evidence>
<keyword evidence="12" id="KW-0457">Lysine biosynthesis</keyword>
<dbReference type="InterPro" id="IPR002912">
    <property type="entry name" value="ACT_dom"/>
</dbReference>
<feature type="binding site" evidence="14">
    <location>
        <begin position="11"/>
        <end position="14"/>
    </location>
    <ligand>
        <name>ATP</name>
        <dbReference type="ChEBI" id="CHEBI:30616"/>
    </ligand>
</feature>
<dbReference type="Proteomes" id="UP000243739">
    <property type="component" value="Unassembled WGS sequence"/>
</dbReference>
<dbReference type="SUPFAM" id="SSF55021">
    <property type="entry name" value="ACT-like"/>
    <property type="match status" value="2"/>
</dbReference>
<dbReference type="UniPathway" id="UPA00050">
    <property type="reaction ID" value="UER00461"/>
</dbReference>
<evidence type="ECO:0000313" key="19">
    <source>
        <dbReference type="Proteomes" id="UP000243739"/>
    </source>
</evidence>
<evidence type="ECO:0000256" key="10">
    <source>
        <dbReference type="ARBA" id="ARBA00022840"/>
    </source>
</evidence>
<dbReference type="UniPathway" id="UPA00051">
    <property type="reaction ID" value="UER00462"/>
</dbReference>
<evidence type="ECO:0000259" key="17">
    <source>
        <dbReference type="PROSITE" id="PS51671"/>
    </source>
</evidence>
<feature type="binding site" evidence="14">
    <location>
        <position position="56"/>
    </location>
    <ligand>
        <name>substrate</name>
    </ligand>
</feature>
<feature type="binding site" evidence="14">
    <location>
        <begin position="182"/>
        <end position="183"/>
    </location>
    <ligand>
        <name>ATP</name>
        <dbReference type="ChEBI" id="CHEBI:30616"/>
    </ligand>
</feature>
<dbReference type="GO" id="GO:0009089">
    <property type="term" value="P:lysine biosynthetic process via diaminopimelate"/>
    <property type="evidence" value="ECO:0007669"/>
    <property type="project" value="UniProtKB-UniPathway"/>
</dbReference>
<dbReference type="STRING" id="337097.BHF71_00685"/>
<dbReference type="PANTHER" id="PTHR21499">
    <property type="entry name" value="ASPARTATE KINASE"/>
    <property type="match status" value="1"/>
</dbReference>
<keyword evidence="8 14" id="KW-0547">Nucleotide-binding</keyword>
<keyword evidence="10 14" id="KW-0067">ATP-binding</keyword>
<accession>A0A1D2YXU9</accession>
<dbReference type="EMBL" id="MIJF01000001">
    <property type="protein sequence ID" value="OEG00457.1"/>
    <property type="molecule type" value="Genomic_DNA"/>
</dbReference>
<dbReference type="InterPro" id="IPR005260">
    <property type="entry name" value="Asp_kin_monofn"/>
</dbReference>
<evidence type="ECO:0000256" key="12">
    <source>
        <dbReference type="ARBA" id="ARBA00023154"/>
    </source>
</evidence>
<dbReference type="InterPro" id="IPR001048">
    <property type="entry name" value="Asp/Glu/Uridylate_kinase"/>
</dbReference>
<keyword evidence="19" id="KW-1185">Reference proteome</keyword>
<evidence type="ECO:0000256" key="4">
    <source>
        <dbReference type="ARBA" id="ARBA00005139"/>
    </source>
</evidence>
<comment type="pathway">
    <text evidence="2 16">Amino-acid biosynthesis; L-lysine biosynthesis via DAP pathway; (S)-tetrahydrodipicolinate from L-aspartate: step 1/4.</text>
</comment>
<dbReference type="GO" id="GO:0009088">
    <property type="term" value="P:threonine biosynthetic process"/>
    <property type="evidence" value="ECO:0007669"/>
    <property type="project" value="UniProtKB-UniPathway"/>
</dbReference>
<dbReference type="InterPro" id="IPR036393">
    <property type="entry name" value="AceGlu_kinase-like_sf"/>
</dbReference>
<evidence type="ECO:0000256" key="7">
    <source>
        <dbReference type="ARBA" id="ARBA00022679"/>
    </source>
</evidence>
<evidence type="ECO:0000256" key="8">
    <source>
        <dbReference type="ARBA" id="ARBA00022741"/>
    </source>
</evidence>
<comment type="pathway">
    <text evidence="4 16">Amino-acid biosynthesis; L-threonine biosynthesis; L-threonine from L-aspartate: step 1/5.</text>
</comment>
<evidence type="ECO:0000256" key="3">
    <source>
        <dbReference type="ARBA" id="ARBA00004986"/>
    </source>
</evidence>
<dbReference type="EC" id="2.7.2.4" evidence="15"/>
<comment type="function">
    <text evidence="1">Catalyzes the phosphorylation of the beta-carboxyl group of aspartic acid with ATP to yield 4-phospho-L-aspartate, which is involved in the branched biosynthetic pathway leading to the biosynthesis of amino acids threonine, isoleucine and methionine.</text>
</comment>
<dbReference type="CDD" id="cd04914">
    <property type="entry name" value="ACT_AKi-DapG-BS_1"/>
    <property type="match status" value="1"/>
</dbReference>
<dbReference type="NCBIfam" id="TIGR00656">
    <property type="entry name" value="asp_kin_monofn"/>
    <property type="match status" value="1"/>
</dbReference>
<dbReference type="NCBIfam" id="TIGR00657">
    <property type="entry name" value="asp_kinases"/>
    <property type="match status" value="1"/>
</dbReference>
<sequence length="415" mass="45536">MSQSNGIIVQKFGGSSLTTKEFRQRAIYHIRKQLSQGKKVVVVVSAMGRKGDPYATDTFLQHIKENGNSLKKREMDLLLSCGEIISATTLSSMLSELEIQNIVLTGGQAGIVTNDDFSNAQIKRIRPNRILDELNQGKVVIVTGFQGITESGDITTLGRGGSDTTATALGVALQAEYVDIFTDVIGIMSADPRIVRDAQQLDAVTYEEISNLANQGAKVIHPRAVEIAMEQKIPIRVRSTFSDDEGTLVTSNEHLKKSKQKFNIHDKIVTGITQVPHIAQIKVFAKDGEYDLQLKVFKTMAENQISVDFINVNPLGVVFTVHQDVLDKAIELLRSLGFEPEVRRNCAKISTIGAGMAGVPGVMAHIVEALTANDIQILQSADSHTTIWVLVSEDDMERAVLALHQKFFNTSNHKE</sequence>
<dbReference type="PROSITE" id="PS00324">
    <property type="entry name" value="ASPARTOKINASE"/>
    <property type="match status" value="1"/>
</dbReference>
<dbReference type="GO" id="GO:0009090">
    <property type="term" value="P:homoserine biosynthetic process"/>
    <property type="evidence" value="ECO:0007669"/>
    <property type="project" value="TreeGrafter"/>
</dbReference>
<evidence type="ECO:0000313" key="18">
    <source>
        <dbReference type="EMBL" id="OEG00457.1"/>
    </source>
</evidence>
<feature type="binding site" evidence="14">
    <location>
        <position position="83"/>
    </location>
    <ligand>
        <name>substrate</name>
    </ligand>
</feature>
<dbReference type="NCBIfam" id="NF006068">
    <property type="entry name" value="PRK08210.1"/>
    <property type="match status" value="1"/>
</dbReference>
<gene>
    <name evidence="18" type="ORF">BHF71_00685</name>
</gene>
<dbReference type="GO" id="GO:0005524">
    <property type="term" value="F:ATP binding"/>
    <property type="evidence" value="ECO:0007669"/>
    <property type="project" value="UniProtKB-KW"/>
</dbReference>
<dbReference type="Pfam" id="PF00696">
    <property type="entry name" value="AA_kinase"/>
    <property type="match status" value="1"/>
</dbReference>
<organism evidence="18 19">
    <name type="scientific">Vulcanibacillus modesticaldus</name>
    <dbReference type="NCBI Taxonomy" id="337097"/>
    <lineage>
        <taxon>Bacteria</taxon>
        <taxon>Bacillati</taxon>
        <taxon>Bacillota</taxon>
        <taxon>Bacilli</taxon>
        <taxon>Bacillales</taxon>
        <taxon>Bacillaceae</taxon>
        <taxon>Vulcanibacillus</taxon>
    </lineage>
</organism>
<dbReference type="GO" id="GO:0004072">
    <property type="term" value="F:aspartate kinase activity"/>
    <property type="evidence" value="ECO:0007669"/>
    <property type="project" value="UniProtKB-EC"/>
</dbReference>
<dbReference type="UniPathway" id="UPA00034">
    <property type="reaction ID" value="UER00015"/>
</dbReference>
<dbReference type="InterPro" id="IPR001341">
    <property type="entry name" value="Asp_kinase"/>
</dbReference>
<dbReference type="PROSITE" id="PS51671">
    <property type="entry name" value="ACT"/>
    <property type="match status" value="1"/>
</dbReference>
<feature type="domain" description="ACT" evidence="17">
    <location>
        <begin position="351"/>
        <end position="415"/>
    </location>
</feature>
<keyword evidence="7 15" id="KW-0808">Transferase</keyword>
<evidence type="ECO:0000256" key="2">
    <source>
        <dbReference type="ARBA" id="ARBA00004766"/>
    </source>
</evidence>
<dbReference type="FunFam" id="3.40.1160.10:FF:000002">
    <property type="entry name" value="Aspartokinase"/>
    <property type="match status" value="1"/>
</dbReference>
<protein>
    <recommendedName>
        <fullName evidence="15">Aspartokinase</fullName>
        <ecNumber evidence="15">2.7.2.4</ecNumber>
    </recommendedName>
</protein>
<dbReference type="Gene3D" id="3.30.2130.10">
    <property type="entry name" value="VC0802-like"/>
    <property type="match status" value="1"/>
</dbReference>
<evidence type="ECO:0000256" key="9">
    <source>
        <dbReference type="ARBA" id="ARBA00022777"/>
    </source>
</evidence>
<dbReference type="RefSeq" id="WP_069655770.1">
    <property type="nucleotide sequence ID" value="NZ_MIJF01000001.1"/>
</dbReference>
<keyword evidence="6 16" id="KW-0028">Amino-acid biosynthesis</keyword>
<comment type="catalytic activity">
    <reaction evidence="13 15">
        <text>L-aspartate + ATP = 4-phospho-L-aspartate + ADP</text>
        <dbReference type="Rhea" id="RHEA:23776"/>
        <dbReference type="ChEBI" id="CHEBI:29991"/>
        <dbReference type="ChEBI" id="CHEBI:30616"/>
        <dbReference type="ChEBI" id="CHEBI:57535"/>
        <dbReference type="ChEBI" id="CHEBI:456216"/>
        <dbReference type="EC" id="2.7.2.4"/>
    </reaction>
</comment>
<dbReference type="GO" id="GO:0019877">
    <property type="term" value="P:diaminopimelate biosynthetic process"/>
    <property type="evidence" value="ECO:0007669"/>
    <property type="project" value="UniProtKB-KW"/>
</dbReference>
<name>A0A1D2YXU9_9BACI</name>
<dbReference type="Pfam" id="PF13840">
    <property type="entry name" value="ACT_7"/>
    <property type="match status" value="1"/>
</dbReference>
<dbReference type="InterPro" id="IPR045865">
    <property type="entry name" value="ACT-like_dom_sf"/>
</dbReference>
<feature type="binding site" evidence="14">
    <location>
        <position position="193"/>
    </location>
    <ligand>
        <name>ATP</name>
        <dbReference type="ChEBI" id="CHEBI:30616"/>
    </ligand>
</feature>
<dbReference type="Gene3D" id="3.40.1160.10">
    <property type="entry name" value="Acetylglutamate kinase-like"/>
    <property type="match status" value="1"/>
</dbReference>
<dbReference type="SUPFAM" id="SSF53633">
    <property type="entry name" value="Carbamate kinase-like"/>
    <property type="match status" value="1"/>
</dbReference>
<feature type="binding site" evidence="14">
    <location>
        <begin position="218"/>
        <end position="219"/>
    </location>
    <ligand>
        <name>ATP</name>
        <dbReference type="ChEBI" id="CHEBI:30616"/>
    </ligand>
</feature>
<dbReference type="InterPro" id="IPR018042">
    <property type="entry name" value="Aspartate_kinase_CS"/>
</dbReference>
<dbReference type="InterPro" id="IPR027795">
    <property type="entry name" value="CASTOR_ACT_dom"/>
</dbReference>
<dbReference type="OrthoDB" id="9799110at2"/>
<dbReference type="AlphaFoldDB" id="A0A1D2YXU9"/>
<evidence type="ECO:0000256" key="16">
    <source>
        <dbReference type="RuleBase" id="RU004249"/>
    </source>
</evidence>
<evidence type="ECO:0000256" key="14">
    <source>
        <dbReference type="PIRSR" id="PIRSR000726-1"/>
    </source>
</evidence>
<proteinExistence type="inferred from homology"/>
<dbReference type="PIRSF" id="PIRSF000726">
    <property type="entry name" value="Asp_kin"/>
    <property type="match status" value="1"/>
</dbReference>